<gene>
    <name evidence="1" type="ORF">RE6C_05807</name>
</gene>
<protein>
    <recommendedName>
        <fullName evidence="3">CBS domain-containing protein</fullName>
    </recommendedName>
</protein>
<dbReference type="PATRIC" id="fig|1263867.3.peg.6223"/>
<keyword evidence="2" id="KW-1185">Reference proteome</keyword>
<comment type="caution">
    <text evidence="1">The sequence shown here is derived from an EMBL/GenBank/DDBJ whole genome shotgun (WGS) entry which is preliminary data.</text>
</comment>
<organism evidence="1 2">
    <name type="scientific">Rhodopirellula europaea 6C</name>
    <dbReference type="NCBI Taxonomy" id="1263867"/>
    <lineage>
        <taxon>Bacteria</taxon>
        <taxon>Pseudomonadati</taxon>
        <taxon>Planctomycetota</taxon>
        <taxon>Planctomycetia</taxon>
        <taxon>Pirellulales</taxon>
        <taxon>Pirellulaceae</taxon>
        <taxon>Rhodopirellula</taxon>
    </lineage>
</organism>
<accession>M2ATX1</accession>
<evidence type="ECO:0000313" key="1">
    <source>
        <dbReference type="EMBL" id="EMB13449.1"/>
    </source>
</evidence>
<proteinExistence type="predicted"/>
<dbReference type="EMBL" id="ANMO01000259">
    <property type="protein sequence ID" value="EMB13449.1"/>
    <property type="molecule type" value="Genomic_DNA"/>
</dbReference>
<reference evidence="1" key="1">
    <citation type="submission" date="2012-11" db="EMBL/GenBank/DDBJ databases">
        <title>Permanent draft genomes of Rhodopirellula europaea strain SH398 and 6C.</title>
        <authorList>
            <person name="Richter M."/>
            <person name="Richter-Heitmann T."/>
            <person name="Frank C."/>
            <person name="Harder J."/>
            <person name="Glockner F.O."/>
        </authorList>
    </citation>
    <scope>NUCLEOTIDE SEQUENCE</scope>
    <source>
        <strain evidence="1">6C</strain>
    </source>
</reference>
<dbReference type="SUPFAM" id="SSF54631">
    <property type="entry name" value="CBS-domain pair"/>
    <property type="match status" value="1"/>
</dbReference>
<reference evidence="1" key="2">
    <citation type="journal article" date="2013" name="Mar. Genomics">
        <title>Expression of sulfatases in Rhodopirellula baltica and the diversity of sulfatases in the genus Rhodopirellula.</title>
        <authorList>
            <person name="Wegner C.E."/>
            <person name="Richter-Heitmann T."/>
            <person name="Klindworth A."/>
            <person name="Klockow C."/>
            <person name="Richter M."/>
            <person name="Achstetter T."/>
            <person name="Glockner F.O."/>
            <person name="Harder J."/>
        </authorList>
    </citation>
    <scope>NUCLEOTIDE SEQUENCE [LARGE SCALE GENOMIC DNA]</scope>
    <source>
        <strain evidence="1">6C</strain>
    </source>
</reference>
<evidence type="ECO:0008006" key="3">
    <source>
        <dbReference type="Google" id="ProtNLM"/>
    </source>
</evidence>
<dbReference type="AlphaFoldDB" id="M2ATX1"/>
<dbReference type="Proteomes" id="UP000011529">
    <property type="component" value="Unassembled WGS sequence"/>
</dbReference>
<dbReference type="InterPro" id="IPR046342">
    <property type="entry name" value="CBS_dom_sf"/>
</dbReference>
<name>M2ATX1_9BACT</name>
<evidence type="ECO:0000313" key="2">
    <source>
        <dbReference type="Proteomes" id="UP000011529"/>
    </source>
</evidence>
<sequence length="284" mass="31687">MEQDASVEMLATRWAAPPVDSNALETLHAAEAHFPVSLISTESSKLQCCKVDETAAQAVARPLAGDFDHLPVKTEDGIIGLFSRKRKYIRQTVGDVMTPLNEKILMSADAGMIHFLEEADRRPFVFLVKGDCISGAVTLSDIQKVAARPPIFLRLTLFEILLTNWIRERVGEDEKAWLKHVSKKANKDINEQYTKRKKAGDDVDKLSLATLKPKIDAALRMGAFRNVSNSQNSLNQLRVFRNQVAHADEFGADQVAASAVPKHLRLLREFIARFDGGKYEHPVI</sequence>